<dbReference type="EMBL" id="CAGKOT010000001">
    <property type="protein sequence ID" value="CAB5304080.1"/>
    <property type="molecule type" value="Genomic_DNA"/>
</dbReference>
<dbReference type="OrthoDB" id="2441208at2759"/>
<proteinExistence type="predicted"/>
<protein>
    <submittedName>
        <fullName evidence="1">Uncharacterized protein</fullName>
    </submittedName>
</protein>
<evidence type="ECO:0000313" key="1">
    <source>
        <dbReference type="EMBL" id="CAB5304080.1"/>
    </source>
</evidence>
<evidence type="ECO:0000313" key="2">
    <source>
        <dbReference type="EMBL" id="CAB5377306.1"/>
    </source>
</evidence>
<dbReference type="EMBL" id="CAGKOT010000037">
    <property type="protein sequence ID" value="CAB5377306.1"/>
    <property type="molecule type" value="Genomic_DNA"/>
</dbReference>
<dbReference type="AlphaFoldDB" id="A0A915YP92"/>
<organism evidence="1 3">
    <name type="scientific">Rhizophagus irregularis</name>
    <dbReference type="NCBI Taxonomy" id="588596"/>
    <lineage>
        <taxon>Eukaryota</taxon>
        <taxon>Fungi</taxon>
        <taxon>Fungi incertae sedis</taxon>
        <taxon>Mucoromycota</taxon>
        <taxon>Glomeromycotina</taxon>
        <taxon>Glomeromycetes</taxon>
        <taxon>Glomerales</taxon>
        <taxon>Glomeraceae</taxon>
        <taxon>Rhizophagus</taxon>
    </lineage>
</organism>
<reference evidence="1" key="1">
    <citation type="submission" date="2020-05" db="EMBL/GenBank/DDBJ databases">
        <authorList>
            <person name="Rincon C."/>
            <person name="Sanders R I."/>
            <person name="Robbins C."/>
            <person name="Chaturvedi A."/>
        </authorList>
    </citation>
    <scope>NUCLEOTIDE SEQUENCE</scope>
    <source>
        <strain evidence="1">CHB12</strain>
    </source>
</reference>
<dbReference type="Proteomes" id="UP000684084">
    <property type="component" value="Unassembled WGS sequence"/>
</dbReference>
<accession>A0A915YP92</accession>
<dbReference type="VEuPathDB" id="FungiDB:RhiirFUN_020520"/>
<sequence length="351" mass="42093">MNDVHINEENIKIRNEDDTKAILRHSNGQQISVYNIRSALWKRPGIERLNRLTASEYRDLMKIMLFVLDGLILDKKLNKNLCDLYSLWIDMYIWSRRHKYTESDLLEFEPYRMTNKRHVNTQMQAIVRRQNIFMAVKSKLHSQSYKHNYHGITSKKAKKQMTQHTINQIIDQLKNTQDLNDLWIHGFEKLKSCIYDYFQDVEEWTLQEIENETIQIEVFEFAYLDNDYKVVIRASPNYYGQTAFSDICVEMDESEQNDYLSDNGLCYAKILLILRISSDKLDQNLDLILVQWYDFAYPNNMQRHYFYKCAILKYVDHYTLIPITSITNIVHVIPNFNELGIFYVNKYIEYF</sequence>
<evidence type="ECO:0000313" key="3">
    <source>
        <dbReference type="Proteomes" id="UP000684084"/>
    </source>
</evidence>
<comment type="caution">
    <text evidence="1">The sequence shown here is derived from an EMBL/GenBank/DDBJ whole genome shotgun (WGS) entry which is preliminary data.</text>
</comment>
<gene>
    <name evidence="1" type="ORF">CHRIB12_LOCUS1088</name>
    <name evidence="2" type="ORF">CHRIB12_LOCUS15687</name>
</gene>
<name>A0A915YP92_9GLOM</name>